<dbReference type="SUPFAM" id="SSF63817">
    <property type="entry name" value="Sortase"/>
    <property type="match status" value="1"/>
</dbReference>
<organism evidence="3 4">
    <name type="scientific">Acidaminobacter hydrogenoformans DSM 2784</name>
    <dbReference type="NCBI Taxonomy" id="1120920"/>
    <lineage>
        <taxon>Bacteria</taxon>
        <taxon>Bacillati</taxon>
        <taxon>Bacillota</taxon>
        <taxon>Clostridia</taxon>
        <taxon>Peptostreptococcales</taxon>
        <taxon>Acidaminobacteraceae</taxon>
        <taxon>Acidaminobacter</taxon>
    </lineage>
</organism>
<evidence type="ECO:0000256" key="2">
    <source>
        <dbReference type="PIRSR" id="PIRSR605754-1"/>
    </source>
</evidence>
<feature type="active site" description="Acyl-thioester intermediate" evidence="2">
    <location>
        <position position="203"/>
    </location>
</feature>
<evidence type="ECO:0000313" key="4">
    <source>
        <dbReference type="Proteomes" id="UP000199208"/>
    </source>
</evidence>
<dbReference type="Pfam" id="PF04203">
    <property type="entry name" value="Sortase"/>
    <property type="match status" value="1"/>
</dbReference>
<dbReference type="InterPro" id="IPR005754">
    <property type="entry name" value="Sortase"/>
</dbReference>
<protein>
    <submittedName>
        <fullName evidence="3">Sortase A</fullName>
    </submittedName>
</protein>
<dbReference type="NCBIfam" id="NF033746">
    <property type="entry name" value="class_D_sortase"/>
    <property type="match status" value="1"/>
</dbReference>
<keyword evidence="1" id="KW-0378">Hydrolase</keyword>
<reference evidence="3 4" key="1">
    <citation type="submission" date="2016-10" db="EMBL/GenBank/DDBJ databases">
        <authorList>
            <person name="de Groot N.N."/>
        </authorList>
    </citation>
    <scope>NUCLEOTIDE SEQUENCE [LARGE SCALE GENOMIC DNA]</scope>
    <source>
        <strain evidence="3 4">DSM 2784</strain>
    </source>
</reference>
<dbReference type="NCBIfam" id="TIGR01076">
    <property type="entry name" value="sortase_fam"/>
    <property type="match status" value="1"/>
</dbReference>
<dbReference type="InterPro" id="IPR023365">
    <property type="entry name" value="Sortase_dom-sf"/>
</dbReference>
<gene>
    <name evidence="3" type="ORF">SAMN03080599_02576</name>
</gene>
<evidence type="ECO:0000256" key="1">
    <source>
        <dbReference type="ARBA" id="ARBA00022801"/>
    </source>
</evidence>
<dbReference type="AlphaFoldDB" id="A0A1G5S652"/>
<name>A0A1G5S652_9FIRM</name>
<dbReference type="STRING" id="1120920.SAMN03080599_02576"/>
<dbReference type="Proteomes" id="UP000199208">
    <property type="component" value="Unassembled WGS sequence"/>
</dbReference>
<dbReference type="InterPro" id="IPR053525">
    <property type="entry name" value="Sortase_D"/>
</dbReference>
<dbReference type="EMBL" id="FMWL01000016">
    <property type="protein sequence ID" value="SCZ81039.1"/>
    <property type="molecule type" value="Genomic_DNA"/>
</dbReference>
<accession>A0A1G5S652</accession>
<evidence type="ECO:0000313" key="3">
    <source>
        <dbReference type="EMBL" id="SCZ81039.1"/>
    </source>
</evidence>
<dbReference type="CDD" id="cd05828">
    <property type="entry name" value="Sortase_D_1"/>
    <property type="match status" value="1"/>
</dbReference>
<dbReference type="GO" id="GO:0016787">
    <property type="term" value="F:hydrolase activity"/>
    <property type="evidence" value="ECO:0007669"/>
    <property type="project" value="UniProtKB-KW"/>
</dbReference>
<feature type="active site" description="Proton donor/acceptor" evidence="2">
    <location>
        <position position="146"/>
    </location>
</feature>
<dbReference type="InterPro" id="IPR041999">
    <property type="entry name" value="Sortase_D_1"/>
</dbReference>
<sequence>MAVKARAYKKKNRLLTLLSVCLAAAGVGLTGFALYKLEMLPFSLTAVEQTLVVNQDLFVEQQEVFVNLKNQLHIPEASIHSTKPEKSTAFQNIMEGDFIGTLQIPALDQSFPILHGTSDEHLKAGVGHYAQSVMPGEEDNCVLSGHRDTVFSDLGDLIAGDLLIIEMADRLFTYQISGTRIVDKEDRTVIVPTDHAVLTLTTCYPFAFIGNAPQRYVVTADLVDNE</sequence>
<dbReference type="Gene3D" id="2.40.260.10">
    <property type="entry name" value="Sortase"/>
    <property type="match status" value="1"/>
</dbReference>
<keyword evidence="4" id="KW-1185">Reference proteome</keyword>
<proteinExistence type="predicted"/>